<keyword evidence="2" id="KW-1185">Reference proteome</keyword>
<evidence type="ECO:0000313" key="2">
    <source>
        <dbReference type="Proteomes" id="UP000828048"/>
    </source>
</evidence>
<sequence>MQIFVKTLTGKTITLEVESSDTIDNVKAKIQDKEGIPPDQQRLIFAGKQLEDGRTLADYNIQKESTLHLVLRLRGGIIEPSLMALARKYNQDKMICRKCYARLHPRAVNCRKKKCGHSNQLRPKKKIKTPAFALSNSKCKQKPAPIYCGIPITGVEISMGDNAGEKESAPVESVMEKITEKFHDHDVSSSSDSENEKSSSPSPVKPKIYRIFGREKPLHKVLGGGKPADVFLWRDKKLSGGLLGVVTCIWVLFELIEYRLLSLVCHILIFALATLFLWSNASTFINKSPPQIPEVGIPEDIIVGVAFALRVEINRALAILRDIASGKDVKKFLAVIAGLWIVSILGGCCNFLTLFYICFVLLHTVPVLYEKFEDQVDPFAEKALAEIKKQYAVFDAQVLSKIPRGPLKDKKFA</sequence>
<reference evidence="1 2" key="1">
    <citation type="journal article" date="2021" name="Hortic Res">
        <title>High-quality reference genome and annotation aids understanding of berry development for evergreen blueberry (Vaccinium darrowii).</title>
        <authorList>
            <person name="Yu J."/>
            <person name="Hulse-Kemp A.M."/>
            <person name="Babiker E."/>
            <person name="Staton M."/>
        </authorList>
    </citation>
    <scope>NUCLEOTIDE SEQUENCE [LARGE SCALE GENOMIC DNA]</scope>
    <source>
        <strain evidence="2">cv. NJ 8807/NJ 8810</strain>
        <tissue evidence="1">Young leaf</tissue>
    </source>
</reference>
<gene>
    <name evidence="1" type="ORF">Vadar_012779</name>
</gene>
<organism evidence="1 2">
    <name type="scientific">Vaccinium darrowii</name>
    <dbReference type="NCBI Taxonomy" id="229202"/>
    <lineage>
        <taxon>Eukaryota</taxon>
        <taxon>Viridiplantae</taxon>
        <taxon>Streptophyta</taxon>
        <taxon>Embryophyta</taxon>
        <taxon>Tracheophyta</taxon>
        <taxon>Spermatophyta</taxon>
        <taxon>Magnoliopsida</taxon>
        <taxon>eudicotyledons</taxon>
        <taxon>Gunneridae</taxon>
        <taxon>Pentapetalae</taxon>
        <taxon>asterids</taxon>
        <taxon>Ericales</taxon>
        <taxon>Ericaceae</taxon>
        <taxon>Vaccinioideae</taxon>
        <taxon>Vaccinieae</taxon>
        <taxon>Vaccinium</taxon>
    </lineage>
</organism>
<dbReference type="Proteomes" id="UP000828048">
    <property type="component" value="Chromosome 11"/>
</dbReference>
<accession>A0ACB7YLG4</accession>
<comment type="caution">
    <text evidence="1">The sequence shown here is derived from an EMBL/GenBank/DDBJ whole genome shotgun (WGS) entry which is preliminary data.</text>
</comment>
<evidence type="ECO:0000313" key="1">
    <source>
        <dbReference type="EMBL" id="KAH7854343.1"/>
    </source>
</evidence>
<name>A0ACB7YLG4_9ERIC</name>
<proteinExistence type="predicted"/>
<dbReference type="EMBL" id="CM037161">
    <property type="protein sequence ID" value="KAH7854343.1"/>
    <property type="molecule type" value="Genomic_DNA"/>
</dbReference>
<protein>
    <submittedName>
        <fullName evidence="1">Uncharacterized protein</fullName>
    </submittedName>
</protein>